<proteinExistence type="predicted"/>
<dbReference type="AlphaFoldDB" id="A0A0E9QAG6"/>
<organism evidence="1">
    <name type="scientific">Anguilla anguilla</name>
    <name type="common">European freshwater eel</name>
    <name type="synonym">Muraena anguilla</name>
    <dbReference type="NCBI Taxonomy" id="7936"/>
    <lineage>
        <taxon>Eukaryota</taxon>
        <taxon>Metazoa</taxon>
        <taxon>Chordata</taxon>
        <taxon>Craniata</taxon>
        <taxon>Vertebrata</taxon>
        <taxon>Euteleostomi</taxon>
        <taxon>Actinopterygii</taxon>
        <taxon>Neopterygii</taxon>
        <taxon>Teleostei</taxon>
        <taxon>Anguilliformes</taxon>
        <taxon>Anguillidae</taxon>
        <taxon>Anguilla</taxon>
    </lineage>
</organism>
<protein>
    <submittedName>
        <fullName evidence="1">Uncharacterized protein</fullName>
    </submittedName>
</protein>
<reference evidence="1" key="2">
    <citation type="journal article" date="2015" name="Fish Shellfish Immunol.">
        <title>Early steps in the European eel (Anguilla anguilla)-Vibrio vulnificus interaction in the gills: Role of the RtxA13 toxin.</title>
        <authorList>
            <person name="Callol A."/>
            <person name="Pajuelo D."/>
            <person name="Ebbesson L."/>
            <person name="Teles M."/>
            <person name="MacKenzie S."/>
            <person name="Amaro C."/>
        </authorList>
    </citation>
    <scope>NUCLEOTIDE SEQUENCE</scope>
</reference>
<reference evidence="1" key="1">
    <citation type="submission" date="2014-11" db="EMBL/GenBank/DDBJ databases">
        <authorList>
            <person name="Amaro Gonzalez C."/>
        </authorList>
    </citation>
    <scope>NUCLEOTIDE SEQUENCE</scope>
</reference>
<sequence length="51" mass="5547">MSIYPLSNPLINGLGLGVLDPSILRLRGRNTCVMVTNPLQGTHTIHSHTHT</sequence>
<accession>A0A0E9QAG6</accession>
<evidence type="ECO:0000313" key="1">
    <source>
        <dbReference type="EMBL" id="JAH13527.1"/>
    </source>
</evidence>
<dbReference type="EMBL" id="GBXM01095050">
    <property type="protein sequence ID" value="JAH13527.1"/>
    <property type="molecule type" value="Transcribed_RNA"/>
</dbReference>
<name>A0A0E9QAG6_ANGAN</name>